<organism evidence="6 7">
    <name type="scientific">Teratosphaeria destructans</name>
    <dbReference type="NCBI Taxonomy" id="418781"/>
    <lineage>
        <taxon>Eukaryota</taxon>
        <taxon>Fungi</taxon>
        <taxon>Dikarya</taxon>
        <taxon>Ascomycota</taxon>
        <taxon>Pezizomycotina</taxon>
        <taxon>Dothideomycetes</taxon>
        <taxon>Dothideomycetidae</taxon>
        <taxon>Mycosphaerellales</taxon>
        <taxon>Teratosphaeriaceae</taxon>
        <taxon>Teratosphaeria</taxon>
    </lineage>
</organism>
<dbReference type="NCBIfam" id="TIGR03439">
    <property type="entry name" value="methyl_EasF"/>
    <property type="match status" value="1"/>
</dbReference>
<evidence type="ECO:0000256" key="4">
    <source>
        <dbReference type="SAM" id="MobiDB-lite"/>
    </source>
</evidence>
<dbReference type="EMBL" id="RIBY02002256">
    <property type="protein sequence ID" value="KAH9821439.1"/>
    <property type="molecule type" value="Genomic_DNA"/>
</dbReference>
<keyword evidence="2 6" id="KW-0489">Methyltransferase</keyword>
<gene>
    <name evidence="6" type="ORF">Tdes44962_MAKER04929</name>
</gene>
<dbReference type="Proteomes" id="UP001138500">
    <property type="component" value="Unassembled WGS sequence"/>
</dbReference>
<dbReference type="Gene3D" id="3.40.50.150">
    <property type="entry name" value="Vaccinia Virus protein VP39"/>
    <property type="match status" value="1"/>
</dbReference>
<dbReference type="InterPro" id="IPR017805">
    <property type="entry name" value="SAM_MeTrfase_EasF-type_put"/>
</dbReference>
<comment type="similarity">
    <text evidence="1">Belongs to the methyltransferase superfamily.</text>
</comment>
<evidence type="ECO:0000313" key="6">
    <source>
        <dbReference type="EMBL" id="KAH9821439.1"/>
    </source>
</evidence>
<proteinExistence type="inferred from homology"/>
<evidence type="ECO:0000313" key="7">
    <source>
        <dbReference type="Proteomes" id="UP001138500"/>
    </source>
</evidence>
<feature type="region of interest" description="Disordered" evidence="4">
    <location>
        <begin position="28"/>
        <end position="50"/>
    </location>
</feature>
<sequence>MSSNSLKYPTVQHSADVMTLSIDQVPVARPNGMQRPGKHSSAKRDGERHAQDVKITSIRGNQQLLDLSAEIRAGLSKPKHDGLRSFPSLLLWDERGLKHFEDLTYAPEYYLTNTEISLLERHKHEIAKNIKSGSILLELGSGSLRKTNILLKAIDAASKHVDYYALDLDRNELERTLKDLGPSNFQHVRCNGLLGTYEDGLAWLDSPANVHKPRVVLSLGSTIGSFTRAEAAHFWTKWSVVLEGPRDSPTEGDSVDEMRDAQVIIGLDACKDQERVWRAYNDIDGANERFILNVLDHTNSQLGYKAFDRRHWTVVGEWDAEQGRHTQHLVPCNDVEFEGTRLEKGEKIFVVHSHKYDAAQRSTLWDAARLKEDRSYMTEDGNYGLHILLPA</sequence>
<reference evidence="6 7" key="2">
    <citation type="journal article" date="2021" name="Curr. Genet.">
        <title>Genetic response to nitrogen starvation in the aggressive Eucalyptus foliar pathogen Teratosphaeria destructans.</title>
        <authorList>
            <person name="Havenga M."/>
            <person name="Wingfield B.D."/>
            <person name="Wingfield M.J."/>
            <person name="Dreyer L.L."/>
            <person name="Roets F."/>
            <person name="Aylward J."/>
        </authorList>
    </citation>
    <scope>NUCLEOTIDE SEQUENCE [LARGE SCALE GENOMIC DNA]</scope>
    <source>
        <strain evidence="6">CMW44962</strain>
    </source>
</reference>
<reference evidence="6 7" key="1">
    <citation type="journal article" date="2018" name="IMA Fungus">
        <title>IMA Genome-F 10: Nine draft genome sequences of Claviceps purpurea s.lat., including C. arundinis, C. humidiphila, and C. cf. spartinae, pseudomolecules for the pitch canker pathogen Fusarium circinatum, draft genome of Davidsoniella eucalypti, Grosmannia galeiformis, Quambalaria eucalypti, and Teratosphaeria destructans.</title>
        <authorList>
            <person name="Wingfield B.D."/>
            <person name="Liu M."/>
            <person name="Nguyen H.D."/>
            <person name="Lane F.A."/>
            <person name="Morgan S.W."/>
            <person name="De Vos L."/>
            <person name="Wilken P.M."/>
            <person name="Duong T.A."/>
            <person name="Aylward J."/>
            <person name="Coetzee M.P."/>
            <person name="Dadej K."/>
            <person name="De Beer Z.W."/>
            <person name="Findlay W."/>
            <person name="Havenga M."/>
            <person name="Kolarik M."/>
            <person name="Menzies J.G."/>
            <person name="Naidoo K."/>
            <person name="Pochopski O."/>
            <person name="Shoukouhi P."/>
            <person name="Santana Q.C."/>
            <person name="Seifert K.A."/>
            <person name="Soal N."/>
            <person name="Steenkamp E.T."/>
            <person name="Tatham C.T."/>
            <person name="van der Nest M.A."/>
            <person name="Wingfield M.J."/>
        </authorList>
    </citation>
    <scope>NUCLEOTIDE SEQUENCE [LARGE SCALE GENOMIC DNA]</scope>
    <source>
        <strain evidence="6">CMW44962</strain>
    </source>
</reference>
<evidence type="ECO:0000259" key="5">
    <source>
        <dbReference type="Pfam" id="PF10017"/>
    </source>
</evidence>
<evidence type="ECO:0000256" key="2">
    <source>
        <dbReference type="ARBA" id="ARBA00022603"/>
    </source>
</evidence>
<comment type="caution">
    <text evidence="6">The sequence shown here is derived from an EMBL/GenBank/DDBJ whole genome shotgun (WGS) entry which is preliminary data.</text>
</comment>
<dbReference type="PANTHER" id="PTHR43397">
    <property type="entry name" value="ERGOTHIONEINE BIOSYNTHESIS PROTEIN 1"/>
    <property type="match status" value="1"/>
</dbReference>
<dbReference type="OrthoDB" id="659at2759"/>
<feature type="domain" description="Histidine-specific methyltransferase SAM-dependent" evidence="5">
    <location>
        <begin position="68"/>
        <end position="388"/>
    </location>
</feature>
<dbReference type="PANTHER" id="PTHR43397:SF2">
    <property type="entry name" value="HISTIDINE-SPECIFIC METHYLTRANSFERASE SAM-DEPENDENT DOMAIN-CONTAINING PROTEIN"/>
    <property type="match status" value="1"/>
</dbReference>
<name>A0A9W7VZR3_9PEZI</name>
<dbReference type="InterPro" id="IPR051128">
    <property type="entry name" value="EgtD_Methyltrsf_superfamily"/>
</dbReference>
<dbReference type="GO" id="GO:0008168">
    <property type="term" value="F:methyltransferase activity"/>
    <property type="evidence" value="ECO:0007669"/>
    <property type="project" value="UniProtKB-KW"/>
</dbReference>
<dbReference type="AlphaFoldDB" id="A0A9W7VZR3"/>
<dbReference type="InterPro" id="IPR019257">
    <property type="entry name" value="MeTrfase_dom"/>
</dbReference>
<evidence type="ECO:0000256" key="3">
    <source>
        <dbReference type="ARBA" id="ARBA00022679"/>
    </source>
</evidence>
<keyword evidence="7" id="KW-1185">Reference proteome</keyword>
<dbReference type="GO" id="GO:0032259">
    <property type="term" value="P:methylation"/>
    <property type="evidence" value="ECO:0007669"/>
    <property type="project" value="UniProtKB-KW"/>
</dbReference>
<protein>
    <submittedName>
        <fullName evidence="6">Histidine-specific methyltransferase, SAM-dependent</fullName>
    </submittedName>
</protein>
<dbReference type="PIRSF" id="PIRSF018005">
    <property type="entry name" value="UCP018005"/>
    <property type="match status" value="1"/>
</dbReference>
<accession>A0A9W7VZR3</accession>
<keyword evidence="3" id="KW-0808">Transferase</keyword>
<dbReference type="InterPro" id="IPR017804">
    <property type="entry name" value="MeTrfase_EgtD-like"/>
</dbReference>
<dbReference type="InterPro" id="IPR029063">
    <property type="entry name" value="SAM-dependent_MTases_sf"/>
</dbReference>
<dbReference type="Pfam" id="PF10017">
    <property type="entry name" value="Methyltransf_33"/>
    <property type="match status" value="1"/>
</dbReference>
<evidence type="ECO:0000256" key="1">
    <source>
        <dbReference type="ARBA" id="ARBA00008361"/>
    </source>
</evidence>